<gene>
    <name evidence="2" type="ORF">DPMN_132547</name>
</gene>
<reference evidence="2" key="2">
    <citation type="submission" date="2020-11" db="EMBL/GenBank/DDBJ databases">
        <authorList>
            <person name="McCartney M.A."/>
            <person name="Auch B."/>
            <person name="Kono T."/>
            <person name="Mallez S."/>
            <person name="Becker A."/>
            <person name="Gohl D.M."/>
            <person name="Silverstein K.A.T."/>
            <person name="Koren S."/>
            <person name="Bechman K.B."/>
            <person name="Herman A."/>
            <person name="Abrahante J.E."/>
            <person name="Garbe J."/>
        </authorList>
    </citation>
    <scope>NUCLEOTIDE SEQUENCE</scope>
    <source>
        <strain evidence="2">Duluth1</strain>
        <tissue evidence="2">Whole animal</tissue>
    </source>
</reference>
<feature type="compositionally biased region" description="Basic and acidic residues" evidence="1">
    <location>
        <begin position="68"/>
        <end position="79"/>
    </location>
</feature>
<dbReference type="Proteomes" id="UP000828390">
    <property type="component" value="Unassembled WGS sequence"/>
</dbReference>
<keyword evidence="3" id="KW-1185">Reference proteome</keyword>
<protein>
    <submittedName>
        <fullName evidence="2">Uncharacterized protein</fullName>
    </submittedName>
</protein>
<dbReference type="AlphaFoldDB" id="A0A9D4FSN8"/>
<evidence type="ECO:0000313" key="3">
    <source>
        <dbReference type="Proteomes" id="UP000828390"/>
    </source>
</evidence>
<comment type="caution">
    <text evidence="2">The sequence shown here is derived from an EMBL/GenBank/DDBJ whole genome shotgun (WGS) entry which is preliminary data.</text>
</comment>
<feature type="region of interest" description="Disordered" evidence="1">
    <location>
        <begin position="35"/>
        <end position="79"/>
    </location>
</feature>
<name>A0A9D4FSN8_DREPO</name>
<evidence type="ECO:0000256" key="1">
    <source>
        <dbReference type="SAM" id="MobiDB-lite"/>
    </source>
</evidence>
<evidence type="ECO:0000313" key="2">
    <source>
        <dbReference type="EMBL" id="KAH3804263.1"/>
    </source>
</evidence>
<sequence>MRPNAKRVQGFGSEISTKVPFFNKRSTNVHLRGPVNKEVSQDGGTQCAQRAGKTVLGSGRRPMTTRGHKGDERASSGKN</sequence>
<dbReference type="EMBL" id="JAIWYP010000006">
    <property type="protein sequence ID" value="KAH3804263.1"/>
    <property type="molecule type" value="Genomic_DNA"/>
</dbReference>
<proteinExistence type="predicted"/>
<organism evidence="2 3">
    <name type="scientific">Dreissena polymorpha</name>
    <name type="common">Zebra mussel</name>
    <name type="synonym">Mytilus polymorpha</name>
    <dbReference type="NCBI Taxonomy" id="45954"/>
    <lineage>
        <taxon>Eukaryota</taxon>
        <taxon>Metazoa</taxon>
        <taxon>Spiralia</taxon>
        <taxon>Lophotrochozoa</taxon>
        <taxon>Mollusca</taxon>
        <taxon>Bivalvia</taxon>
        <taxon>Autobranchia</taxon>
        <taxon>Heteroconchia</taxon>
        <taxon>Euheterodonta</taxon>
        <taxon>Imparidentia</taxon>
        <taxon>Neoheterodontei</taxon>
        <taxon>Myida</taxon>
        <taxon>Dreissenoidea</taxon>
        <taxon>Dreissenidae</taxon>
        <taxon>Dreissena</taxon>
    </lineage>
</organism>
<accession>A0A9D4FSN8</accession>
<reference evidence="2" key="1">
    <citation type="journal article" date="2019" name="bioRxiv">
        <title>The Genome of the Zebra Mussel, Dreissena polymorpha: A Resource for Invasive Species Research.</title>
        <authorList>
            <person name="McCartney M.A."/>
            <person name="Auch B."/>
            <person name="Kono T."/>
            <person name="Mallez S."/>
            <person name="Zhang Y."/>
            <person name="Obille A."/>
            <person name="Becker A."/>
            <person name="Abrahante J.E."/>
            <person name="Garbe J."/>
            <person name="Badalamenti J.P."/>
            <person name="Herman A."/>
            <person name="Mangelson H."/>
            <person name="Liachko I."/>
            <person name="Sullivan S."/>
            <person name="Sone E.D."/>
            <person name="Koren S."/>
            <person name="Silverstein K.A.T."/>
            <person name="Beckman K.B."/>
            <person name="Gohl D.M."/>
        </authorList>
    </citation>
    <scope>NUCLEOTIDE SEQUENCE</scope>
    <source>
        <strain evidence="2">Duluth1</strain>
        <tissue evidence="2">Whole animal</tissue>
    </source>
</reference>